<gene>
    <name evidence="1" type="ORF">FJA49_01455</name>
</gene>
<comment type="caution">
    <text evidence="1">The sequence shown here is derived from an EMBL/GenBank/DDBJ whole genome shotgun (WGS) entry which is preliminary data.</text>
</comment>
<protein>
    <submittedName>
        <fullName evidence="1">Uncharacterized protein</fullName>
    </submittedName>
</protein>
<sequence>MNQLTYISENTFSKSKNFFGFLEGMMLCKCCWHNATTCCTNSTSMYGNASMSYWCMDIS</sequence>
<reference evidence="1 2" key="2">
    <citation type="submission" date="2019-06" db="EMBL/GenBank/DDBJ databases">
        <authorList>
            <person name="Seo Y."/>
        </authorList>
    </citation>
    <scope>NUCLEOTIDE SEQUENCE [LARGE SCALE GENOMIC DNA]</scope>
    <source>
        <strain evidence="1 2">MaA-Y11</strain>
    </source>
</reference>
<evidence type="ECO:0000313" key="1">
    <source>
        <dbReference type="EMBL" id="TPD73382.1"/>
    </source>
</evidence>
<proteinExistence type="predicted"/>
<keyword evidence="2" id="KW-1185">Reference proteome</keyword>
<evidence type="ECO:0000313" key="2">
    <source>
        <dbReference type="Proteomes" id="UP000319175"/>
    </source>
</evidence>
<reference evidence="1 2" key="1">
    <citation type="submission" date="2019-06" db="EMBL/GenBank/DDBJ databases">
        <title>Flavobacterium sp. MaA-Y11 from geoumgang.</title>
        <authorList>
            <person name="Jeong S."/>
        </authorList>
    </citation>
    <scope>NUCLEOTIDE SEQUENCE [LARGE SCALE GENOMIC DNA]</scope>
    <source>
        <strain evidence="1 2">MaA-Y11</strain>
    </source>
</reference>
<accession>A0A501QLI7</accession>
<dbReference type="RefSeq" id="WP_139998097.1">
    <property type="nucleotide sequence ID" value="NZ_VFJE01000048.1"/>
</dbReference>
<dbReference type="AlphaFoldDB" id="A0A501QLI7"/>
<organism evidence="1 2">
    <name type="scientific">Flavobacterium microcysteis</name>
    <dbReference type="NCBI Taxonomy" id="2596891"/>
    <lineage>
        <taxon>Bacteria</taxon>
        <taxon>Pseudomonadati</taxon>
        <taxon>Bacteroidota</taxon>
        <taxon>Flavobacteriia</taxon>
        <taxon>Flavobacteriales</taxon>
        <taxon>Flavobacteriaceae</taxon>
        <taxon>Flavobacterium</taxon>
    </lineage>
</organism>
<name>A0A501QLI7_9FLAO</name>
<dbReference type="EMBL" id="VFJE01000048">
    <property type="protein sequence ID" value="TPD73382.1"/>
    <property type="molecule type" value="Genomic_DNA"/>
</dbReference>
<dbReference type="Proteomes" id="UP000319175">
    <property type="component" value="Unassembled WGS sequence"/>
</dbReference>